<protein>
    <submittedName>
        <fullName evidence="4">Minor tail protein</fullName>
    </submittedName>
</protein>
<keyword evidence="5" id="KW-1185">Reference proteome</keyword>
<reference evidence="4 5" key="1">
    <citation type="submission" date="2018-08" db="EMBL/GenBank/DDBJ databases">
        <title>Genomic Encyclopedia of Archaeal and Bacterial Type Strains, Phase II (KMG-II): from individual species to whole genera.</title>
        <authorList>
            <person name="Goeker M."/>
        </authorList>
    </citation>
    <scope>NUCLEOTIDE SEQUENCE [LARGE SCALE GENOMIC DNA]</scope>
    <source>
        <strain evidence="4 5">DSM 100880</strain>
    </source>
</reference>
<sequence>MAKQSKLELLMELSDKLFNNKLSQVQAKLSAATDKMEGKLQSFNMQQIRVFSNIGEAFDPVKINQMTELFDSVSEKLDFTNDISNTQTALSQMDVSNIEEMGAKIHEISKIYNEDSIEIAKAANAMTKQIGGSFESNLALLQAGYEKGANLNGDMLDQFKEYGPQIKELGLDASQMLAIMANAGKQGIFSDKAIDSIKEANLSLKEMGPAQLDALKGIGLGVKDLAGKTSFEAVQMITKAMNGATAQAKQLALTDIFKGAGEDAGMSFILGLGTMELDPNKLQSFKSADEGFKTWVANLQSSIAGSVGGWMPLIQALGMSSMAISGIISLGASMIPMLTRIGLTTKIVTAAQWLWNTAMTMNPIGLIIVGIAALIGIVVVAIKHWDDWGASLMLFLGPVGMVISAFKSLYDHWESIKKAFQTEGILGGLKRIGVVLLDALLMPMQQLLELVSKIPGMGTIANFGAKKIEDLRKSLDLIAPGETDPKTRPTSPVSNAPASPLLKAPVLDGKLTPSGKKDKKTGENISKVAGQANQVRNITINVDSFNKGGINVAQSAYAGMTKDDVEAFMKEMFIRLIINAENA</sequence>
<evidence type="ECO:0000313" key="5">
    <source>
        <dbReference type="Proteomes" id="UP000257136"/>
    </source>
</evidence>
<dbReference type="EMBL" id="QUNI01000003">
    <property type="protein sequence ID" value="REH00282.1"/>
    <property type="molecule type" value="Genomic_DNA"/>
</dbReference>
<organism evidence="4 5">
    <name type="scientific">Flavobacterium aquicola</name>
    <dbReference type="NCBI Taxonomy" id="1682742"/>
    <lineage>
        <taxon>Bacteria</taxon>
        <taxon>Pseudomonadati</taxon>
        <taxon>Bacteroidota</taxon>
        <taxon>Flavobacteriia</taxon>
        <taxon>Flavobacteriales</taxon>
        <taxon>Flavobacteriaceae</taxon>
        <taxon>Flavobacterium</taxon>
    </lineage>
</organism>
<feature type="compositionally biased region" description="Polar residues" evidence="1">
    <location>
        <begin position="488"/>
        <end position="497"/>
    </location>
</feature>
<evidence type="ECO:0000256" key="1">
    <source>
        <dbReference type="SAM" id="MobiDB-lite"/>
    </source>
</evidence>
<feature type="domain" description="Phage tail tape measure protein" evidence="3">
    <location>
        <begin position="81"/>
        <end position="257"/>
    </location>
</feature>
<dbReference type="Pfam" id="PF10145">
    <property type="entry name" value="PhageMin_Tail"/>
    <property type="match status" value="1"/>
</dbReference>
<dbReference type="RefSeq" id="WP_115811483.1">
    <property type="nucleotide sequence ID" value="NZ_QUNI01000003.1"/>
</dbReference>
<dbReference type="Proteomes" id="UP000257136">
    <property type="component" value="Unassembled WGS sequence"/>
</dbReference>
<keyword evidence="2" id="KW-1133">Transmembrane helix</keyword>
<feature type="transmembrane region" description="Helical" evidence="2">
    <location>
        <begin position="364"/>
        <end position="382"/>
    </location>
</feature>
<evidence type="ECO:0000256" key="2">
    <source>
        <dbReference type="SAM" id="Phobius"/>
    </source>
</evidence>
<proteinExistence type="predicted"/>
<comment type="caution">
    <text evidence="4">The sequence shown here is derived from an EMBL/GenBank/DDBJ whole genome shotgun (WGS) entry which is preliminary data.</text>
</comment>
<dbReference type="InterPro" id="IPR010090">
    <property type="entry name" value="Phage_tape_meas"/>
</dbReference>
<feature type="transmembrane region" description="Helical" evidence="2">
    <location>
        <begin position="388"/>
        <end position="410"/>
    </location>
</feature>
<dbReference type="OrthoDB" id="1219342at2"/>
<evidence type="ECO:0000313" key="4">
    <source>
        <dbReference type="EMBL" id="REH00282.1"/>
    </source>
</evidence>
<keyword evidence="2" id="KW-0812">Transmembrane</keyword>
<feature type="transmembrane region" description="Helical" evidence="2">
    <location>
        <begin position="322"/>
        <end position="343"/>
    </location>
</feature>
<dbReference type="AlphaFoldDB" id="A0A3E0EQ25"/>
<name>A0A3E0EQ25_9FLAO</name>
<accession>A0A3E0EQ25</accession>
<gene>
    <name evidence="4" type="ORF">C8P67_103258</name>
</gene>
<evidence type="ECO:0000259" key="3">
    <source>
        <dbReference type="Pfam" id="PF10145"/>
    </source>
</evidence>
<feature type="region of interest" description="Disordered" evidence="1">
    <location>
        <begin position="479"/>
        <end position="501"/>
    </location>
</feature>
<keyword evidence="2" id="KW-0472">Membrane</keyword>